<dbReference type="WBParaSite" id="PSAMB.scaffold848size40301.g9173.t1">
    <property type="protein sequence ID" value="PSAMB.scaffold848size40301.g9173.t1"/>
    <property type="gene ID" value="PSAMB.scaffold848size40301.g9173"/>
</dbReference>
<feature type="compositionally biased region" description="Acidic residues" evidence="1">
    <location>
        <begin position="307"/>
        <end position="316"/>
    </location>
</feature>
<evidence type="ECO:0000256" key="1">
    <source>
        <dbReference type="SAM" id="MobiDB-lite"/>
    </source>
</evidence>
<dbReference type="AlphaFoldDB" id="A0A914XIB2"/>
<feature type="compositionally biased region" description="Basic and acidic residues" evidence="1">
    <location>
        <begin position="272"/>
        <end position="282"/>
    </location>
</feature>
<dbReference type="Pfam" id="PF14719">
    <property type="entry name" value="PID_2"/>
    <property type="match status" value="1"/>
</dbReference>
<protein>
    <submittedName>
        <fullName evidence="4">PID domain-containing protein</fullName>
    </submittedName>
</protein>
<feature type="region of interest" description="Disordered" evidence="1">
    <location>
        <begin position="190"/>
        <end position="322"/>
    </location>
</feature>
<feature type="domain" description="PID" evidence="2">
    <location>
        <begin position="27"/>
        <end position="163"/>
    </location>
</feature>
<dbReference type="PANTHER" id="PTHR11232">
    <property type="entry name" value="PHOSPHOTYROSINE INTERACTION DOMAIN-CONTAINING FAMILY MEMBER"/>
    <property type="match status" value="1"/>
</dbReference>
<organism evidence="3 4">
    <name type="scientific">Plectus sambesii</name>
    <dbReference type="NCBI Taxonomy" id="2011161"/>
    <lineage>
        <taxon>Eukaryota</taxon>
        <taxon>Metazoa</taxon>
        <taxon>Ecdysozoa</taxon>
        <taxon>Nematoda</taxon>
        <taxon>Chromadorea</taxon>
        <taxon>Plectida</taxon>
        <taxon>Plectina</taxon>
        <taxon>Plectoidea</taxon>
        <taxon>Plectidae</taxon>
        <taxon>Plectus</taxon>
    </lineage>
</organism>
<accession>A0A914XIB2</accession>
<dbReference type="PANTHER" id="PTHR11232:SF2">
    <property type="entry name" value="FI05246P"/>
    <property type="match status" value="1"/>
</dbReference>
<evidence type="ECO:0000259" key="2">
    <source>
        <dbReference type="SMART" id="SM00462"/>
    </source>
</evidence>
<dbReference type="InterPro" id="IPR006020">
    <property type="entry name" value="PTB/PI_dom"/>
</dbReference>
<feature type="compositionally biased region" description="Acidic residues" evidence="1">
    <location>
        <begin position="209"/>
        <end position="227"/>
    </location>
</feature>
<dbReference type="Proteomes" id="UP000887566">
    <property type="component" value="Unplaced"/>
</dbReference>
<proteinExistence type="predicted"/>
<evidence type="ECO:0000313" key="4">
    <source>
        <dbReference type="WBParaSite" id="PSAMB.scaffold848size40301.g9173.t1"/>
    </source>
</evidence>
<dbReference type="CDD" id="cd01214">
    <property type="entry name" value="PTB_FAM43A"/>
    <property type="match status" value="1"/>
</dbReference>
<dbReference type="SMART" id="SM00462">
    <property type="entry name" value="PTB"/>
    <property type="match status" value="1"/>
</dbReference>
<dbReference type="Gene3D" id="2.30.29.30">
    <property type="entry name" value="Pleckstrin-homology domain (PH domain)/Phosphotyrosine-binding domain (PTB)"/>
    <property type="match status" value="1"/>
</dbReference>
<feature type="compositionally biased region" description="Low complexity" evidence="1">
    <location>
        <begin position="238"/>
        <end position="254"/>
    </location>
</feature>
<keyword evidence="3" id="KW-1185">Reference proteome</keyword>
<dbReference type="SUPFAM" id="SSF50729">
    <property type="entry name" value="PH domain-like"/>
    <property type="match status" value="1"/>
</dbReference>
<dbReference type="InterPro" id="IPR011993">
    <property type="entry name" value="PH-like_dom_sf"/>
</dbReference>
<dbReference type="InterPro" id="IPR033930">
    <property type="entry name" value="FAM43A/B_PTB"/>
</dbReference>
<reference evidence="4" key="1">
    <citation type="submission" date="2022-11" db="UniProtKB">
        <authorList>
            <consortium name="WormBaseParasite"/>
        </authorList>
    </citation>
    <scope>IDENTIFICATION</scope>
</reference>
<name>A0A914XIB2_9BILA</name>
<evidence type="ECO:0000313" key="3">
    <source>
        <dbReference type="Proteomes" id="UP000887566"/>
    </source>
</evidence>
<feature type="compositionally biased region" description="Basic and acidic residues" evidence="1">
    <location>
        <begin position="297"/>
        <end position="306"/>
    </location>
</feature>
<dbReference type="InterPro" id="IPR051133">
    <property type="entry name" value="Adapter_Engulfment-Domain"/>
</dbReference>
<sequence length="322" mass="36138">MPWNMPGTSSSPFFTLPFRRKRYTINPPDDNYNVVYLGNVLTVLAKGDGCVDKPLALIWKTYCSRTRPDLNMKLAVTRSGLKAETKQQGLTEYWAHRITYCVAPTQYPRVFCWVYKHEGKRMKPELRCHAVLCRKLADPVSVALRLHAFLQTALAEYKREKIASQNSRLYGTVTGLTTCPRRKQLLRTGTLNFRPPVSRSKSAPRLGSIDEDREGEEEEQSNEDADVESLCYAEDPQGGDLDSEAGSSSDGGSSPFLRSQMQIDIGVQRLSLVDDPHIDRRRSIGATIDPDSVSDESGYHEEKSSLEIEDSDEDADIQVTAL</sequence>